<proteinExistence type="predicted"/>
<dbReference type="WBParaSite" id="PSAMB.scaffold666size44220.g7951.t1">
    <property type="protein sequence ID" value="PSAMB.scaffold666size44220.g7951.t1"/>
    <property type="gene ID" value="PSAMB.scaffold666size44220.g7951"/>
</dbReference>
<organism evidence="2 3">
    <name type="scientific">Plectus sambesii</name>
    <dbReference type="NCBI Taxonomy" id="2011161"/>
    <lineage>
        <taxon>Eukaryota</taxon>
        <taxon>Metazoa</taxon>
        <taxon>Ecdysozoa</taxon>
        <taxon>Nematoda</taxon>
        <taxon>Chromadorea</taxon>
        <taxon>Plectida</taxon>
        <taxon>Plectina</taxon>
        <taxon>Plectoidea</taxon>
        <taxon>Plectidae</taxon>
        <taxon>Plectus</taxon>
    </lineage>
</organism>
<evidence type="ECO:0000313" key="3">
    <source>
        <dbReference type="WBParaSite" id="PSAMB.scaffold666size44220.g7951.t1"/>
    </source>
</evidence>
<reference evidence="3" key="1">
    <citation type="submission" date="2022-11" db="UniProtKB">
        <authorList>
            <consortium name="WormBaseParasite"/>
        </authorList>
    </citation>
    <scope>IDENTIFICATION</scope>
</reference>
<keyword evidence="2" id="KW-1185">Reference proteome</keyword>
<evidence type="ECO:0000256" key="1">
    <source>
        <dbReference type="SAM" id="MobiDB-lite"/>
    </source>
</evidence>
<dbReference type="AlphaFoldDB" id="A0A914X781"/>
<name>A0A914X781_9BILA</name>
<accession>A0A914X781</accession>
<sequence length="100" mass="10840">MYETAGVGEARADCPSHNYFVGALVNSLNRYLPLTAASARAPIIHRQTPLILFHWRGRRGLSLLAAVLAAPVPQDDSEPNNDSKEASSPVEGTEDKQEVL</sequence>
<protein>
    <submittedName>
        <fullName evidence="3">Uncharacterized protein</fullName>
    </submittedName>
</protein>
<evidence type="ECO:0000313" key="2">
    <source>
        <dbReference type="Proteomes" id="UP000887566"/>
    </source>
</evidence>
<feature type="region of interest" description="Disordered" evidence="1">
    <location>
        <begin position="72"/>
        <end position="100"/>
    </location>
</feature>
<dbReference type="Proteomes" id="UP000887566">
    <property type="component" value="Unplaced"/>
</dbReference>